<sequence>MQLNLADLANAALSARSVPYVEGGATAPARVRLDDTTAAMAADICVRGDLGFVLLLHRRKDGLVAEEIYSSTREADGSWAPADHLSGGVTMIEPTDPHDVGRALRGQALTLFGESETNVFTGRVQAVDGHELVRIHEFLVDARVDCLDIEDHSPGADPNASKMRKPLTSQAAVVVLFPGERFTVGAVAMDGAEPHTLGEPVELTGPDDRAAAGPGF</sequence>
<evidence type="ECO:0000313" key="3">
    <source>
        <dbReference type="Proteomes" id="UP001431429"/>
    </source>
</evidence>
<feature type="region of interest" description="Disordered" evidence="1">
    <location>
        <begin position="195"/>
        <end position="216"/>
    </location>
</feature>
<dbReference type="RefSeq" id="WP_250924370.1">
    <property type="nucleotide sequence ID" value="NZ_JAMQAW010000099.1"/>
</dbReference>
<proteinExistence type="predicted"/>
<name>A0ABT0V3F9_9ACTN</name>
<dbReference type="EMBL" id="JAMQAW010000099">
    <property type="protein sequence ID" value="MCM2394088.1"/>
    <property type="molecule type" value="Genomic_DNA"/>
</dbReference>
<keyword evidence="3" id="KW-1185">Reference proteome</keyword>
<reference evidence="2" key="1">
    <citation type="submission" date="2022-06" db="EMBL/GenBank/DDBJ databases">
        <title>Genome public.</title>
        <authorList>
            <person name="Sun Q."/>
        </authorList>
    </citation>
    <scope>NUCLEOTIDE SEQUENCE</scope>
    <source>
        <strain evidence="2">CWNU-1</strain>
    </source>
</reference>
<dbReference type="Proteomes" id="UP001431429">
    <property type="component" value="Unassembled WGS sequence"/>
</dbReference>
<evidence type="ECO:0000313" key="2">
    <source>
        <dbReference type="EMBL" id="MCM2394088.1"/>
    </source>
</evidence>
<gene>
    <name evidence="2" type="ORF">NBG84_38460</name>
</gene>
<organism evidence="2 3">
    <name type="scientific">Streptomyces albipurpureus</name>
    <dbReference type="NCBI Taxonomy" id="2897419"/>
    <lineage>
        <taxon>Bacteria</taxon>
        <taxon>Bacillati</taxon>
        <taxon>Actinomycetota</taxon>
        <taxon>Actinomycetes</taxon>
        <taxon>Kitasatosporales</taxon>
        <taxon>Streptomycetaceae</taxon>
        <taxon>Streptomyces</taxon>
    </lineage>
</organism>
<evidence type="ECO:0000256" key="1">
    <source>
        <dbReference type="SAM" id="MobiDB-lite"/>
    </source>
</evidence>
<accession>A0ABT0V3F9</accession>
<comment type="caution">
    <text evidence="2">The sequence shown here is derived from an EMBL/GenBank/DDBJ whole genome shotgun (WGS) entry which is preliminary data.</text>
</comment>
<protein>
    <submittedName>
        <fullName evidence="2">Uncharacterized protein</fullName>
    </submittedName>
</protein>